<dbReference type="Pfam" id="PF01478">
    <property type="entry name" value="Peptidase_A24"/>
    <property type="match status" value="1"/>
</dbReference>
<dbReference type="PANTHER" id="PTHR30487">
    <property type="entry name" value="TYPE 4 PREPILIN-LIKE PROTEINS LEADER PEPTIDE-PROCESSING ENZYME"/>
    <property type="match status" value="1"/>
</dbReference>
<evidence type="ECO:0000256" key="2">
    <source>
        <dbReference type="ARBA" id="ARBA00005801"/>
    </source>
</evidence>
<proteinExistence type="inferred from homology"/>
<feature type="transmembrane region" description="Helical" evidence="7">
    <location>
        <begin position="177"/>
        <end position="207"/>
    </location>
</feature>
<evidence type="ECO:0000313" key="11">
    <source>
        <dbReference type="Proteomes" id="UP000075670"/>
    </source>
</evidence>
<dbReference type="PANTHER" id="PTHR30487:SF0">
    <property type="entry name" value="PREPILIN LEADER PEPTIDASE_N-METHYLTRANSFERASE-RELATED"/>
    <property type="match status" value="1"/>
</dbReference>
<feature type="transmembrane region" description="Helical" evidence="7">
    <location>
        <begin position="122"/>
        <end position="140"/>
    </location>
</feature>
<evidence type="ECO:0000313" key="10">
    <source>
        <dbReference type="EMBL" id="KYH31561.1"/>
    </source>
</evidence>
<comment type="subcellular location">
    <subcellularLocation>
        <location evidence="1">Cell membrane</location>
        <topology evidence="1">Multi-pass membrane protein</topology>
    </subcellularLocation>
</comment>
<keyword evidence="11" id="KW-1185">Reference proteome</keyword>
<evidence type="ECO:0000256" key="6">
    <source>
        <dbReference type="ARBA" id="ARBA00023136"/>
    </source>
</evidence>
<reference evidence="10 11" key="1">
    <citation type="submission" date="2016-02" db="EMBL/GenBank/DDBJ databases">
        <title>Genome sequence of Moorella mulderi DSM 14980.</title>
        <authorList>
            <person name="Poehlein A."/>
            <person name="Daniel R."/>
        </authorList>
    </citation>
    <scope>NUCLEOTIDE SEQUENCE [LARGE SCALE GENOMIC DNA]</scope>
    <source>
        <strain evidence="10 11">DSM 14980</strain>
    </source>
</reference>
<dbReference type="Gene3D" id="1.20.120.1220">
    <property type="match status" value="1"/>
</dbReference>
<dbReference type="GO" id="GO:0006465">
    <property type="term" value="P:signal peptide processing"/>
    <property type="evidence" value="ECO:0007669"/>
    <property type="project" value="TreeGrafter"/>
</dbReference>
<comment type="caution">
    <text evidence="10">The sequence shown here is derived from an EMBL/GenBank/DDBJ whole genome shotgun (WGS) entry which is preliminary data.</text>
</comment>
<dbReference type="PATRIC" id="fig|1122241.3.peg.2448"/>
<accession>A0A151AVD0</accession>
<evidence type="ECO:0000256" key="4">
    <source>
        <dbReference type="ARBA" id="ARBA00022692"/>
    </source>
</evidence>
<dbReference type="Proteomes" id="UP000075670">
    <property type="component" value="Unassembled WGS sequence"/>
</dbReference>
<keyword evidence="5 7" id="KW-1133">Transmembrane helix</keyword>
<dbReference type="InterPro" id="IPR050882">
    <property type="entry name" value="Prepilin_peptidase/N-MTase"/>
</dbReference>
<feature type="transmembrane region" description="Helical" evidence="7">
    <location>
        <begin position="146"/>
        <end position="165"/>
    </location>
</feature>
<evidence type="ECO:0000259" key="9">
    <source>
        <dbReference type="Pfam" id="PF06750"/>
    </source>
</evidence>
<dbReference type="EMBL" id="LTBC01000010">
    <property type="protein sequence ID" value="KYH31561.1"/>
    <property type="molecule type" value="Genomic_DNA"/>
</dbReference>
<keyword evidence="4 7" id="KW-0812">Transmembrane</keyword>
<dbReference type="GO" id="GO:0004190">
    <property type="term" value="F:aspartic-type endopeptidase activity"/>
    <property type="evidence" value="ECO:0007669"/>
    <property type="project" value="InterPro"/>
</dbReference>
<comment type="similarity">
    <text evidence="2">Belongs to the peptidase A24 family.</text>
</comment>
<evidence type="ECO:0000256" key="5">
    <source>
        <dbReference type="ARBA" id="ARBA00022989"/>
    </source>
</evidence>
<dbReference type="InterPro" id="IPR000045">
    <property type="entry name" value="Prepilin_IV_endopep_pep"/>
</dbReference>
<organism evidence="10 11">
    <name type="scientific">Moorella mulderi DSM 14980</name>
    <dbReference type="NCBI Taxonomy" id="1122241"/>
    <lineage>
        <taxon>Bacteria</taxon>
        <taxon>Bacillati</taxon>
        <taxon>Bacillota</taxon>
        <taxon>Clostridia</taxon>
        <taxon>Neomoorellales</taxon>
        <taxon>Neomoorellaceae</taxon>
        <taxon>Neomoorella</taxon>
    </lineage>
</organism>
<feature type="transmembrane region" description="Helical" evidence="7">
    <location>
        <begin position="213"/>
        <end position="232"/>
    </location>
</feature>
<dbReference type="RefSeq" id="WP_062285002.1">
    <property type="nucleotide sequence ID" value="NZ_LTBC01000010.1"/>
</dbReference>
<protein>
    <submittedName>
        <fullName evidence="10">Type 4 prepilin-like protein leader peptide-processing enzyme</fullName>
    </submittedName>
</protein>
<evidence type="ECO:0000256" key="3">
    <source>
        <dbReference type="ARBA" id="ARBA00022475"/>
    </source>
</evidence>
<feature type="domain" description="Prepilin peptidase A24 N-terminal" evidence="9">
    <location>
        <begin position="11"/>
        <end position="91"/>
    </location>
</feature>
<keyword evidence="6 7" id="KW-0472">Membrane</keyword>
<evidence type="ECO:0000256" key="7">
    <source>
        <dbReference type="SAM" id="Phobius"/>
    </source>
</evidence>
<evidence type="ECO:0000256" key="1">
    <source>
        <dbReference type="ARBA" id="ARBA00004651"/>
    </source>
</evidence>
<sequence length="233" mass="25204">MKTFYAVAGFIYGTILASYAGMLAYRLPRNETVIRGRSHCETCGRVLSWWELLPVLGFILARGKCRYCGQEIPLRYPLTEILLGLISAWLLAANHFSLTYLRGMIILTLALAAALSDLEKRVIPDQVSITLAVAGVFLWWLDGRWLEPLAGAMLALPLTLLAFIYPQSMGGGDAKFMPALAAALGVAAGAEALSFAFILGGALALALKLKGRYLDGLPLAPFLFTGVVFALLH</sequence>
<evidence type="ECO:0000259" key="8">
    <source>
        <dbReference type="Pfam" id="PF01478"/>
    </source>
</evidence>
<dbReference type="AlphaFoldDB" id="A0A151AVD0"/>
<dbReference type="GO" id="GO:0005886">
    <property type="term" value="C:plasma membrane"/>
    <property type="evidence" value="ECO:0007669"/>
    <property type="project" value="UniProtKB-SubCell"/>
</dbReference>
<dbReference type="InterPro" id="IPR010627">
    <property type="entry name" value="Prepilin_pept_A24_N"/>
</dbReference>
<feature type="transmembrane region" description="Helical" evidence="7">
    <location>
        <begin position="6"/>
        <end position="27"/>
    </location>
</feature>
<dbReference type="OrthoDB" id="9789291at2"/>
<dbReference type="Pfam" id="PF06750">
    <property type="entry name" value="A24_N_bact"/>
    <property type="match status" value="1"/>
</dbReference>
<gene>
    <name evidence="10" type="primary">comC_1</name>
    <name evidence="10" type="ORF">MOMUL_23010</name>
</gene>
<feature type="domain" description="Prepilin type IV endopeptidase peptidase" evidence="8">
    <location>
        <begin position="105"/>
        <end position="205"/>
    </location>
</feature>
<keyword evidence="3" id="KW-1003">Cell membrane</keyword>
<name>A0A151AVD0_9FIRM</name>